<feature type="transmembrane region" description="Helical" evidence="7">
    <location>
        <begin position="476"/>
        <end position="497"/>
    </location>
</feature>
<organism evidence="9 10">
    <name type="scientific">Streptomyces zagrosensis</name>
    <dbReference type="NCBI Taxonomy" id="1042984"/>
    <lineage>
        <taxon>Bacteria</taxon>
        <taxon>Bacillati</taxon>
        <taxon>Actinomycetota</taxon>
        <taxon>Actinomycetes</taxon>
        <taxon>Kitasatosporales</taxon>
        <taxon>Streptomycetaceae</taxon>
        <taxon>Streptomyces</taxon>
    </lineage>
</organism>
<accession>A0A7W9Q5J9</accession>
<dbReference type="Pfam" id="PF07690">
    <property type="entry name" value="MFS_1"/>
    <property type="match status" value="1"/>
</dbReference>
<feature type="transmembrane region" description="Helical" evidence="7">
    <location>
        <begin position="134"/>
        <end position="155"/>
    </location>
</feature>
<dbReference type="EMBL" id="JACHJL010000001">
    <property type="protein sequence ID" value="MBB5933007.1"/>
    <property type="molecule type" value="Genomic_DNA"/>
</dbReference>
<dbReference type="RefSeq" id="WP_184568413.1">
    <property type="nucleotide sequence ID" value="NZ_JACHJL010000001.1"/>
</dbReference>
<evidence type="ECO:0000313" key="9">
    <source>
        <dbReference type="EMBL" id="MBB5933007.1"/>
    </source>
</evidence>
<dbReference type="PANTHER" id="PTHR42718">
    <property type="entry name" value="MAJOR FACILITATOR SUPERFAMILY MULTIDRUG TRANSPORTER MFSC"/>
    <property type="match status" value="1"/>
</dbReference>
<keyword evidence="5" id="KW-0046">Antibiotic resistance</keyword>
<comment type="subcellular location">
    <subcellularLocation>
        <location evidence="1">Cell membrane</location>
        <topology evidence="1">Multi-pass membrane protein</topology>
    </subcellularLocation>
</comment>
<evidence type="ECO:0000259" key="8">
    <source>
        <dbReference type="PROSITE" id="PS50850"/>
    </source>
</evidence>
<feature type="transmembrane region" description="Helical" evidence="7">
    <location>
        <begin position="308"/>
        <end position="331"/>
    </location>
</feature>
<evidence type="ECO:0000256" key="6">
    <source>
        <dbReference type="SAM" id="MobiDB-lite"/>
    </source>
</evidence>
<feature type="transmembrane region" description="Helical" evidence="7">
    <location>
        <begin position="400"/>
        <end position="419"/>
    </location>
</feature>
<dbReference type="InterPro" id="IPR036259">
    <property type="entry name" value="MFS_trans_sf"/>
</dbReference>
<dbReference type="AlphaFoldDB" id="A0A7W9Q5J9"/>
<feature type="transmembrane region" description="Helical" evidence="7">
    <location>
        <begin position="241"/>
        <end position="260"/>
    </location>
</feature>
<gene>
    <name evidence="9" type="ORF">FHS42_000025</name>
</gene>
<evidence type="ECO:0000256" key="1">
    <source>
        <dbReference type="ARBA" id="ARBA00004651"/>
    </source>
</evidence>
<keyword evidence="3 7" id="KW-1133">Transmembrane helix</keyword>
<feature type="transmembrane region" description="Helical" evidence="7">
    <location>
        <begin position="42"/>
        <end position="61"/>
    </location>
</feature>
<feature type="transmembrane region" description="Helical" evidence="7">
    <location>
        <begin position="81"/>
        <end position="102"/>
    </location>
</feature>
<dbReference type="InterPro" id="IPR020846">
    <property type="entry name" value="MFS_dom"/>
</dbReference>
<protein>
    <submittedName>
        <fullName evidence="9">MFS family permease</fullName>
    </submittedName>
</protein>
<feature type="transmembrane region" description="Helical" evidence="7">
    <location>
        <begin position="167"/>
        <end position="190"/>
    </location>
</feature>
<sequence>MSSTLPSRPTLRSKDHGTDNGPDAAHPGGPDGPEVAGPRAGWLLAIVLTGQFMALLDVFIVNVAAPTLRSDLNASGAELQLIIAGYTIAYAVLLITGARLGARLGHRTCYLAGLAVFTAASLACGLAADTTQLIAFRFTQGAGAALMLPQVLSLIQQTFTGTSRARALGAYAAVLASGAAAGQIAGGVLVSADLFGTGWRPAFLVNVPIGLLLLVLGPRLMPRDASRAIGSTNRVPRPLDLPGLVLLAGAVTLFTVPLVLGQEQGWPLWGWLALAASVLLAGLFAAYETRLARRGGAPLIAPHVVRAPGVSVAVVRIVLAMAVNAGFLFALTLYVQGTLGYSALRAGLTFVPTAAAFGIVGLNWRRLPSRWQPMLVPGGFLLAALSFAGVGLALRDGGAAGPGFYVALLGVGLGLGLAYSPVLTRTLAGVRPQDAADASGVLVTSIQLGMLIGVAAYGAVYLHRAEGAGAHPAADALWLTTLALAGAALCGAATSALRPRR</sequence>
<reference evidence="9 10" key="1">
    <citation type="submission" date="2020-08" db="EMBL/GenBank/DDBJ databases">
        <title>Genomic Encyclopedia of Type Strains, Phase III (KMG-III): the genomes of soil and plant-associated and newly described type strains.</title>
        <authorList>
            <person name="Whitman W."/>
        </authorList>
    </citation>
    <scope>NUCLEOTIDE SEQUENCE [LARGE SCALE GENOMIC DNA]</scope>
    <source>
        <strain evidence="9 10">CECT 8305</strain>
    </source>
</reference>
<feature type="transmembrane region" description="Helical" evidence="7">
    <location>
        <begin position="266"/>
        <end position="287"/>
    </location>
</feature>
<dbReference type="GO" id="GO:0046677">
    <property type="term" value="P:response to antibiotic"/>
    <property type="evidence" value="ECO:0007669"/>
    <property type="project" value="UniProtKB-KW"/>
</dbReference>
<evidence type="ECO:0000256" key="4">
    <source>
        <dbReference type="ARBA" id="ARBA00023136"/>
    </source>
</evidence>
<dbReference type="Gene3D" id="1.20.1250.20">
    <property type="entry name" value="MFS general substrate transporter like domains"/>
    <property type="match status" value="1"/>
</dbReference>
<keyword evidence="2 7" id="KW-0812">Transmembrane</keyword>
<feature type="transmembrane region" description="Helical" evidence="7">
    <location>
        <begin position="374"/>
        <end position="394"/>
    </location>
</feature>
<proteinExistence type="predicted"/>
<dbReference type="CDD" id="cd17321">
    <property type="entry name" value="MFS_MMR_MDR_like"/>
    <property type="match status" value="1"/>
</dbReference>
<feature type="transmembrane region" description="Helical" evidence="7">
    <location>
        <begin position="109"/>
        <end position="128"/>
    </location>
</feature>
<evidence type="ECO:0000256" key="3">
    <source>
        <dbReference type="ARBA" id="ARBA00022989"/>
    </source>
</evidence>
<dbReference type="InterPro" id="IPR011701">
    <property type="entry name" value="MFS"/>
</dbReference>
<feature type="transmembrane region" description="Helical" evidence="7">
    <location>
        <begin position="440"/>
        <end position="464"/>
    </location>
</feature>
<feature type="transmembrane region" description="Helical" evidence="7">
    <location>
        <begin position="343"/>
        <end position="362"/>
    </location>
</feature>
<evidence type="ECO:0000313" key="10">
    <source>
        <dbReference type="Proteomes" id="UP000588098"/>
    </source>
</evidence>
<feature type="region of interest" description="Disordered" evidence="6">
    <location>
        <begin position="1"/>
        <end position="32"/>
    </location>
</feature>
<keyword evidence="10" id="KW-1185">Reference proteome</keyword>
<dbReference type="SUPFAM" id="SSF103473">
    <property type="entry name" value="MFS general substrate transporter"/>
    <property type="match status" value="1"/>
</dbReference>
<evidence type="ECO:0000256" key="5">
    <source>
        <dbReference type="ARBA" id="ARBA00023251"/>
    </source>
</evidence>
<dbReference type="PROSITE" id="PS50850">
    <property type="entry name" value="MFS"/>
    <property type="match status" value="1"/>
</dbReference>
<evidence type="ECO:0000256" key="2">
    <source>
        <dbReference type="ARBA" id="ARBA00022692"/>
    </source>
</evidence>
<dbReference type="GO" id="GO:0005886">
    <property type="term" value="C:plasma membrane"/>
    <property type="evidence" value="ECO:0007669"/>
    <property type="project" value="UniProtKB-SubCell"/>
</dbReference>
<feature type="domain" description="Major facilitator superfamily (MFS) profile" evidence="8">
    <location>
        <begin position="43"/>
        <end position="501"/>
    </location>
</feature>
<dbReference type="GO" id="GO:0022857">
    <property type="term" value="F:transmembrane transporter activity"/>
    <property type="evidence" value="ECO:0007669"/>
    <property type="project" value="InterPro"/>
</dbReference>
<dbReference type="PRINTS" id="PR01036">
    <property type="entry name" value="TCRTETB"/>
</dbReference>
<dbReference type="Proteomes" id="UP000588098">
    <property type="component" value="Unassembled WGS sequence"/>
</dbReference>
<evidence type="ECO:0000256" key="7">
    <source>
        <dbReference type="SAM" id="Phobius"/>
    </source>
</evidence>
<dbReference type="PANTHER" id="PTHR42718:SF39">
    <property type="entry name" value="ACTINORHODIN TRANSPORTER-RELATED"/>
    <property type="match status" value="1"/>
</dbReference>
<feature type="transmembrane region" description="Helical" evidence="7">
    <location>
        <begin position="202"/>
        <end position="221"/>
    </location>
</feature>
<keyword evidence="4 7" id="KW-0472">Membrane</keyword>
<name>A0A7W9Q5J9_9ACTN</name>
<comment type="caution">
    <text evidence="9">The sequence shown here is derived from an EMBL/GenBank/DDBJ whole genome shotgun (WGS) entry which is preliminary data.</text>
</comment>